<comment type="caution">
    <text evidence="3">The sequence shown here is derived from an EMBL/GenBank/DDBJ whole genome shotgun (WGS) entry which is preliminary data.</text>
</comment>
<dbReference type="RefSeq" id="WP_171606835.1">
    <property type="nucleotide sequence ID" value="NZ_WHPF01000003.1"/>
</dbReference>
<organism evidence="3 4">
    <name type="scientific">Limnovirga soli</name>
    <dbReference type="NCBI Taxonomy" id="2656915"/>
    <lineage>
        <taxon>Bacteria</taxon>
        <taxon>Pseudomonadati</taxon>
        <taxon>Bacteroidota</taxon>
        <taxon>Chitinophagia</taxon>
        <taxon>Chitinophagales</taxon>
        <taxon>Chitinophagaceae</taxon>
        <taxon>Limnovirga</taxon>
    </lineage>
</organism>
<keyword evidence="3" id="KW-0378">Hydrolase</keyword>
<feature type="domain" description="AB hydrolase-1" evidence="2">
    <location>
        <begin position="55"/>
        <end position="157"/>
    </location>
</feature>
<dbReference type="Pfam" id="PF00561">
    <property type="entry name" value="Abhydrolase_1"/>
    <property type="match status" value="1"/>
</dbReference>
<dbReference type="InterPro" id="IPR050471">
    <property type="entry name" value="AB_hydrolase"/>
</dbReference>
<dbReference type="GO" id="GO:0004806">
    <property type="term" value="F:triacylglycerol lipase activity"/>
    <property type="evidence" value="ECO:0007669"/>
    <property type="project" value="TreeGrafter"/>
</dbReference>
<gene>
    <name evidence="3" type="ORF">GD597_05570</name>
</gene>
<dbReference type="PANTHER" id="PTHR43433">
    <property type="entry name" value="HYDROLASE, ALPHA/BETA FOLD FAMILY PROTEIN"/>
    <property type="match status" value="1"/>
</dbReference>
<accession>A0A8J8JW39</accession>
<dbReference type="SUPFAM" id="SSF53474">
    <property type="entry name" value="alpha/beta-Hydrolases"/>
    <property type="match status" value="1"/>
</dbReference>
<dbReference type="PANTHER" id="PTHR43433:SF5">
    <property type="entry name" value="AB HYDROLASE-1 DOMAIN-CONTAINING PROTEIN"/>
    <property type="match status" value="1"/>
</dbReference>
<protein>
    <submittedName>
        <fullName evidence="3">Alpha/beta fold hydrolase</fullName>
    </submittedName>
</protein>
<dbReference type="Proteomes" id="UP000598971">
    <property type="component" value="Unassembled WGS sequence"/>
</dbReference>
<keyword evidence="1" id="KW-0732">Signal</keyword>
<proteinExistence type="predicted"/>
<feature type="signal peptide" evidence="1">
    <location>
        <begin position="1"/>
        <end position="21"/>
    </location>
</feature>
<dbReference type="AlphaFoldDB" id="A0A8J8JW39"/>
<dbReference type="Gene3D" id="3.40.50.1820">
    <property type="entry name" value="alpha/beta hydrolase"/>
    <property type="match status" value="1"/>
</dbReference>
<feature type="chain" id="PRO_5035312364" evidence="1">
    <location>
        <begin position="22"/>
        <end position="278"/>
    </location>
</feature>
<keyword evidence="4" id="KW-1185">Reference proteome</keyword>
<evidence type="ECO:0000259" key="2">
    <source>
        <dbReference type="Pfam" id="PF00561"/>
    </source>
</evidence>
<evidence type="ECO:0000313" key="3">
    <source>
        <dbReference type="EMBL" id="NNV54921.1"/>
    </source>
</evidence>
<reference evidence="3" key="1">
    <citation type="submission" date="2019-10" db="EMBL/GenBank/DDBJ databases">
        <title>Draft genome sequence of Panacibacter sp. KCS-6.</title>
        <authorList>
            <person name="Yim K.J."/>
        </authorList>
    </citation>
    <scope>NUCLEOTIDE SEQUENCE</scope>
    <source>
        <strain evidence="3">KCS-6</strain>
    </source>
</reference>
<evidence type="ECO:0000256" key="1">
    <source>
        <dbReference type="SAM" id="SignalP"/>
    </source>
</evidence>
<dbReference type="InterPro" id="IPR029058">
    <property type="entry name" value="AB_hydrolase_fold"/>
</dbReference>
<dbReference type="GO" id="GO:0046503">
    <property type="term" value="P:glycerolipid catabolic process"/>
    <property type="evidence" value="ECO:0007669"/>
    <property type="project" value="TreeGrafter"/>
</dbReference>
<dbReference type="EMBL" id="WHPF01000003">
    <property type="protein sequence ID" value="NNV54921.1"/>
    <property type="molecule type" value="Genomic_DNA"/>
</dbReference>
<sequence length="278" mass="30996">MKQIKLLIAILCIHFCLSGIAQDNTAINYGNNDKAGNYIHLNGIDMYYEIYGTGKPLIFLHGNGGSIRSSRAKIDYFKQFFTVIAIDSRGHGKSIDSITKELTYVQMANDIKVLLDSLHIDSAFVSGQSDGGILGLLLAINYPNKIAKLATFGANMFPGKKAIFDEIDHLVLDTLKTTKNFTTKRLYSLLAYQPNITVQDLQKIKCPVLIMSGDRDVIRLEHSIQIFNNIVNSNFFVMPGATHFGSYEKPVLFDLVLLDFLNQPFSKVSTVDLFTGKQ</sequence>
<name>A0A8J8JW39_9BACT</name>
<dbReference type="InterPro" id="IPR000073">
    <property type="entry name" value="AB_hydrolase_1"/>
</dbReference>
<evidence type="ECO:0000313" key="4">
    <source>
        <dbReference type="Proteomes" id="UP000598971"/>
    </source>
</evidence>